<keyword evidence="4 7" id="KW-0812">Transmembrane</keyword>
<comment type="similarity">
    <text evidence="2">Belongs to the FliQ/MopD/SpaQ family.</text>
</comment>
<evidence type="ECO:0000256" key="4">
    <source>
        <dbReference type="ARBA" id="ARBA00022692"/>
    </source>
</evidence>
<dbReference type="Pfam" id="PF01313">
    <property type="entry name" value="Bac_export_3"/>
    <property type="match status" value="1"/>
</dbReference>
<evidence type="ECO:0000256" key="6">
    <source>
        <dbReference type="ARBA" id="ARBA00023136"/>
    </source>
</evidence>
<organism evidence="8 9">
    <name type="scientific">Chelatococcus daeguensis</name>
    <dbReference type="NCBI Taxonomy" id="444444"/>
    <lineage>
        <taxon>Bacteria</taxon>
        <taxon>Pseudomonadati</taxon>
        <taxon>Pseudomonadota</taxon>
        <taxon>Alphaproteobacteria</taxon>
        <taxon>Hyphomicrobiales</taxon>
        <taxon>Chelatococcaceae</taxon>
        <taxon>Chelatococcus</taxon>
    </lineage>
</organism>
<feature type="transmembrane region" description="Helical" evidence="7">
    <location>
        <begin position="52"/>
        <end position="75"/>
    </location>
</feature>
<dbReference type="GO" id="GO:0005886">
    <property type="term" value="C:plasma membrane"/>
    <property type="evidence" value="ECO:0007669"/>
    <property type="project" value="UniProtKB-SubCell"/>
</dbReference>
<dbReference type="EMBL" id="CP018095">
    <property type="protein sequence ID" value="APF38707.1"/>
    <property type="molecule type" value="Genomic_DNA"/>
</dbReference>
<reference evidence="8 9" key="1">
    <citation type="submission" date="2016-11" db="EMBL/GenBank/DDBJ databases">
        <title>Complete genome sequence of the aerobically denitrifying bacterium Chelatococcus daeguensis TAD1.</title>
        <authorList>
            <person name="Yang Y."/>
            <person name="Huang S."/>
            <person name="Lin E."/>
        </authorList>
    </citation>
    <scope>NUCLEOTIDE SEQUENCE [LARGE SCALE GENOMIC DNA]</scope>
    <source>
        <strain evidence="8 9">TAD1</strain>
    </source>
</reference>
<keyword evidence="6 7" id="KW-0472">Membrane</keyword>
<dbReference type="Proteomes" id="UP000182703">
    <property type="component" value="Chromosome"/>
</dbReference>
<evidence type="ECO:0000256" key="1">
    <source>
        <dbReference type="ARBA" id="ARBA00004651"/>
    </source>
</evidence>
<dbReference type="InterPro" id="IPR002191">
    <property type="entry name" value="Bac_export_3"/>
</dbReference>
<dbReference type="PANTHER" id="PTHR34040">
    <property type="entry name" value="FLAGELLAR BIOSYNTHETIC PROTEIN FLIQ"/>
    <property type="match status" value="1"/>
</dbReference>
<dbReference type="KEGG" id="cdq:BOQ54_16410"/>
<evidence type="ECO:0000256" key="5">
    <source>
        <dbReference type="ARBA" id="ARBA00022989"/>
    </source>
</evidence>
<proteinExistence type="inferred from homology"/>
<feature type="transmembrane region" description="Helical" evidence="7">
    <location>
        <begin position="14"/>
        <end position="40"/>
    </location>
</feature>
<evidence type="ECO:0000256" key="2">
    <source>
        <dbReference type="ARBA" id="ARBA00006156"/>
    </source>
</evidence>
<evidence type="ECO:0000256" key="3">
    <source>
        <dbReference type="ARBA" id="ARBA00022475"/>
    </source>
</evidence>
<evidence type="ECO:0000313" key="9">
    <source>
        <dbReference type="Proteomes" id="UP000182703"/>
    </source>
</evidence>
<comment type="subcellular location">
    <subcellularLocation>
        <location evidence="1">Cell membrane</location>
        <topology evidence="1">Multi-pass membrane protein</topology>
    </subcellularLocation>
</comment>
<accession>A0AAC9NZP7</accession>
<evidence type="ECO:0000256" key="7">
    <source>
        <dbReference type="SAM" id="Phobius"/>
    </source>
</evidence>
<dbReference type="RefSeq" id="WP_071924311.1">
    <property type="nucleotide sequence ID" value="NZ_CP018095.1"/>
</dbReference>
<keyword evidence="9" id="KW-1185">Reference proteome</keyword>
<protein>
    <submittedName>
        <fullName evidence="8">EscS/YscS/HrcS family type III secretion system export apparatus protein</fullName>
    </submittedName>
</protein>
<keyword evidence="3" id="KW-1003">Cell membrane</keyword>
<dbReference type="GO" id="GO:0009306">
    <property type="term" value="P:protein secretion"/>
    <property type="evidence" value="ECO:0007669"/>
    <property type="project" value="InterPro"/>
</dbReference>
<dbReference type="AlphaFoldDB" id="A0AAC9NZP7"/>
<name>A0AAC9NZP7_9HYPH</name>
<sequence>MGQDYLATKMVDTLVTMLILSGPPLAAAVVLGVVVGFLQAVTQIQDQTLPQAVKLVVVVVLVIILGPALSAVLLAQTNRILDEFPFVVP</sequence>
<gene>
    <name evidence="8" type="ORF">BOQ54_16410</name>
</gene>
<evidence type="ECO:0000313" key="8">
    <source>
        <dbReference type="EMBL" id="APF38707.1"/>
    </source>
</evidence>
<dbReference type="PANTHER" id="PTHR34040:SF7">
    <property type="entry name" value="SURFACE PRESENTATION OF ANTIGENS PROTEIN SPAQ"/>
    <property type="match status" value="1"/>
</dbReference>
<keyword evidence="5 7" id="KW-1133">Transmembrane helix</keyword>
<dbReference type="PRINTS" id="PR00952">
    <property type="entry name" value="TYPE3IMQPROT"/>
</dbReference>